<evidence type="ECO:0000256" key="3">
    <source>
        <dbReference type="ARBA" id="ARBA00022448"/>
    </source>
</evidence>
<feature type="transmembrane region" description="Helical" evidence="8">
    <location>
        <begin position="109"/>
        <end position="128"/>
    </location>
</feature>
<dbReference type="EMBL" id="SMFQ01000003">
    <property type="protein sequence ID" value="TCJ87082.1"/>
    <property type="molecule type" value="Genomic_DNA"/>
</dbReference>
<evidence type="ECO:0000256" key="6">
    <source>
        <dbReference type="ARBA" id="ARBA00022989"/>
    </source>
</evidence>
<keyword evidence="10" id="KW-1185">Reference proteome</keyword>
<sequence>MNFLDFLFIDSYGQLVLLAGVVFLAAIVRGCIGFGFSALVVASTSFWLEVKYIVVMVILMEIIASLFMLKNVKVDIDFKVLKALIITAVIGNILGVLLLANINPDYHQILISVYLLFIVAFSLSRFTFKKPVTQIRLNTTGLIAGFYDGMAAIGGIFLASMLTSSNFPIRTIRATAVVYFFIVEPTFFVSAYFNGLLHQEIFFTTAILILPMLIGITYGSKLFIILTERTLKRIVLIALCCLSIIGLIKVVLT</sequence>
<reference evidence="9 10" key="1">
    <citation type="submission" date="2019-03" db="EMBL/GenBank/DDBJ databases">
        <title>Genomic Encyclopedia of Type Strains, Phase IV (KMG-IV): sequencing the most valuable type-strain genomes for metagenomic binning, comparative biology and taxonomic classification.</title>
        <authorList>
            <person name="Goeker M."/>
        </authorList>
    </citation>
    <scope>NUCLEOTIDE SEQUENCE [LARGE SCALE GENOMIC DNA]</scope>
    <source>
        <strain evidence="9 10">DSM 24830</strain>
    </source>
</reference>
<dbReference type="GO" id="GO:0005886">
    <property type="term" value="C:plasma membrane"/>
    <property type="evidence" value="ECO:0007669"/>
    <property type="project" value="UniProtKB-SubCell"/>
</dbReference>
<name>A0A4R1F3D8_9GAMM</name>
<dbReference type="PANTHER" id="PTHR30269:SF37">
    <property type="entry name" value="MEMBRANE TRANSPORTER PROTEIN"/>
    <property type="match status" value="1"/>
</dbReference>
<gene>
    <name evidence="9" type="ORF">EV695_1584</name>
</gene>
<keyword evidence="3" id="KW-0813">Transport</keyword>
<dbReference type="OrthoDB" id="6119860at2"/>
<feature type="transmembrane region" description="Helical" evidence="8">
    <location>
        <begin position="201"/>
        <end position="227"/>
    </location>
</feature>
<comment type="caution">
    <text evidence="9">The sequence shown here is derived from an EMBL/GenBank/DDBJ whole genome shotgun (WGS) entry which is preliminary data.</text>
</comment>
<proteinExistence type="inferred from homology"/>
<feature type="transmembrane region" description="Helical" evidence="8">
    <location>
        <begin position="174"/>
        <end position="195"/>
    </location>
</feature>
<feature type="transmembrane region" description="Helical" evidence="8">
    <location>
        <begin position="12"/>
        <end position="40"/>
    </location>
</feature>
<evidence type="ECO:0000256" key="8">
    <source>
        <dbReference type="RuleBase" id="RU363041"/>
    </source>
</evidence>
<keyword evidence="4 8" id="KW-1003">Cell membrane</keyword>
<protein>
    <recommendedName>
        <fullName evidence="8">Probable membrane transporter protein</fullName>
    </recommendedName>
</protein>
<feature type="transmembrane region" description="Helical" evidence="8">
    <location>
        <begin position="234"/>
        <end position="252"/>
    </location>
</feature>
<dbReference type="Pfam" id="PF01925">
    <property type="entry name" value="TauE"/>
    <property type="match status" value="1"/>
</dbReference>
<evidence type="ECO:0000256" key="2">
    <source>
        <dbReference type="ARBA" id="ARBA00009142"/>
    </source>
</evidence>
<dbReference type="Proteomes" id="UP000294887">
    <property type="component" value="Unassembled WGS sequence"/>
</dbReference>
<evidence type="ECO:0000256" key="5">
    <source>
        <dbReference type="ARBA" id="ARBA00022692"/>
    </source>
</evidence>
<evidence type="ECO:0000313" key="9">
    <source>
        <dbReference type="EMBL" id="TCJ87082.1"/>
    </source>
</evidence>
<dbReference type="PANTHER" id="PTHR30269">
    <property type="entry name" value="TRANSMEMBRANE PROTEIN YFCA"/>
    <property type="match status" value="1"/>
</dbReference>
<feature type="transmembrane region" description="Helical" evidence="8">
    <location>
        <begin position="81"/>
        <end position="102"/>
    </location>
</feature>
<evidence type="ECO:0000256" key="7">
    <source>
        <dbReference type="ARBA" id="ARBA00023136"/>
    </source>
</evidence>
<keyword evidence="6 8" id="KW-1133">Transmembrane helix</keyword>
<evidence type="ECO:0000313" key="10">
    <source>
        <dbReference type="Proteomes" id="UP000294887"/>
    </source>
</evidence>
<comment type="similarity">
    <text evidence="2 8">Belongs to the 4-toluene sulfonate uptake permease (TSUP) (TC 2.A.102) family.</text>
</comment>
<keyword evidence="5 8" id="KW-0812">Transmembrane</keyword>
<keyword evidence="7 8" id="KW-0472">Membrane</keyword>
<feature type="transmembrane region" description="Helical" evidence="8">
    <location>
        <begin position="140"/>
        <end position="162"/>
    </location>
</feature>
<dbReference type="AlphaFoldDB" id="A0A4R1F3D8"/>
<dbReference type="RefSeq" id="WP_131905390.1">
    <property type="nucleotide sequence ID" value="NZ_BAAAFU010000004.1"/>
</dbReference>
<organism evidence="9 10">
    <name type="scientific">Cocleimonas flava</name>
    <dbReference type="NCBI Taxonomy" id="634765"/>
    <lineage>
        <taxon>Bacteria</taxon>
        <taxon>Pseudomonadati</taxon>
        <taxon>Pseudomonadota</taxon>
        <taxon>Gammaproteobacteria</taxon>
        <taxon>Thiotrichales</taxon>
        <taxon>Thiotrichaceae</taxon>
        <taxon>Cocleimonas</taxon>
    </lineage>
</organism>
<evidence type="ECO:0000256" key="1">
    <source>
        <dbReference type="ARBA" id="ARBA00004651"/>
    </source>
</evidence>
<evidence type="ECO:0000256" key="4">
    <source>
        <dbReference type="ARBA" id="ARBA00022475"/>
    </source>
</evidence>
<dbReference type="InterPro" id="IPR002781">
    <property type="entry name" value="TM_pro_TauE-like"/>
</dbReference>
<accession>A0A4R1F3D8</accession>
<comment type="subcellular location">
    <subcellularLocation>
        <location evidence="1 8">Cell membrane</location>
        <topology evidence="1 8">Multi-pass membrane protein</topology>
    </subcellularLocation>
</comment>
<feature type="transmembrane region" description="Helical" evidence="8">
    <location>
        <begin position="52"/>
        <end position="69"/>
    </location>
</feature>
<dbReference type="InterPro" id="IPR052017">
    <property type="entry name" value="TSUP"/>
</dbReference>